<keyword evidence="4" id="KW-1133">Transmembrane helix</keyword>
<keyword evidence="4" id="KW-0472">Membrane</keyword>
<evidence type="ECO:0000313" key="6">
    <source>
        <dbReference type="EMBL" id="MBO8460371.1"/>
    </source>
</evidence>
<evidence type="ECO:0000256" key="3">
    <source>
        <dbReference type="ARBA" id="ARBA00022679"/>
    </source>
</evidence>
<dbReference type="Gene3D" id="3.90.550.10">
    <property type="entry name" value="Spore Coat Polysaccharide Biosynthesis Protein SpsA, Chain A"/>
    <property type="match status" value="1"/>
</dbReference>
<evidence type="ECO:0000256" key="4">
    <source>
        <dbReference type="SAM" id="Phobius"/>
    </source>
</evidence>
<reference evidence="6" key="1">
    <citation type="submission" date="2020-10" db="EMBL/GenBank/DDBJ databases">
        <authorList>
            <person name="Gilroy R."/>
        </authorList>
    </citation>
    <scope>NUCLEOTIDE SEQUENCE</scope>
    <source>
        <strain evidence="6">G3-3990</strain>
    </source>
</reference>
<dbReference type="EMBL" id="JADIMG010000081">
    <property type="protein sequence ID" value="MBO8460371.1"/>
    <property type="molecule type" value="Genomic_DNA"/>
</dbReference>
<reference evidence="6" key="2">
    <citation type="journal article" date="2021" name="PeerJ">
        <title>Extensive microbial diversity within the chicken gut microbiome revealed by metagenomics and culture.</title>
        <authorList>
            <person name="Gilroy R."/>
            <person name="Ravi A."/>
            <person name="Getino M."/>
            <person name="Pursley I."/>
            <person name="Horton D.L."/>
            <person name="Alikhan N.F."/>
            <person name="Baker D."/>
            <person name="Gharbi K."/>
            <person name="Hall N."/>
            <person name="Watson M."/>
            <person name="Adriaenssens E.M."/>
            <person name="Foster-Nyarko E."/>
            <person name="Jarju S."/>
            <person name="Secka A."/>
            <person name="Antonio M."/>
            <person name="Oren A."/>
            <person name="Chaudhuri R.R."/>
            <person name="La Ragione R."/>
            <person name="Hildebrand F."/>
            <person name="Pallen M.J."/>
        </authorList>
    </citation>
    <scope>NUCLEOTIDE SEQUENCE</scope>
    <source>
        <strain evidence="6">G3-3990</strain>
    </source>
</reference>
<dbReference type="GO" id="GO:0016757">
    <property type="term" value="F:glycosyltransferase activity"/>
    <property type="evidence" value="ECO:0007669"/>
    <property type="project" value="UniProtKB-KW"/>
</dbReference>
<comment type="caution">
    <text evidence="6">The sequence shown here is derived from an EMBL/GenBank/DDBJ whole genome shotgun (WGS) entry which is preliminary data.</text>
</comment>
<dbReference type="AlphaFoldDB" id="A0A9D9HUD7"/>
<gene>
    <name evidence="6" type="ORF">IAA73_08585</name>
</gene>
<comment type="similarity">
    <text evidence="1">Belongs to the glycosyltransferase 2 family.</text>
</comment>
<proteinExistence type="inferred from homology"/>
<dbReference type="InterPro" id="IPR029044">
    <property type="entry name" value="Nucleotide-diphossugar_trans"/>
</dbReference>
<accession>A0A9D9HUD7</accession>
<dbReference type="InterPro" id="IPR001173">
    <property type="entry name" value="Glyco_trans_2-like"/>
</dbReference>
<feature type="transmembrane region" description="Helical" evidence="4">
    <location>
        <begin position="351"/>
        <end position="371"/>
    </location>
</feature>
<dbReference type="Proteomes" id="UP000823641">
    <property type="component" value="Unassembled WGS sequence"/>
</dbReference>
<feature type="transmembrane region" description="Helical" evidence="4">
    <location>
        <begin position="304"/>
        <end position="331"/>
    </location>
</feature>
<evidence type="ECO:0000256" key="1">
    <source>
        <dbReference type="ARBA" id="ARBA00006739"/>
    </source>
</evidence>
<protein>
    <submittedName>
        <fullName evidence="6">Glycosyltransferase</fullName>
    </submittedName>
</protein>
<keyword evidence="3" id="KW-0808">Transferase</keyword>
<keyword evidence="4" id="KW-0812">Transmembrane</keyword>
<keyword evidence="2" id="KW-0328">Glycosyltransferase</keyword>
<feature type="transmembrane region" description="Helical" evidence="4">
    <location>
        <begin position="6"/>
        <end position="28"/>
    </location>
</feature>
<dbReference type="PANTHER" id="PTHR43630:SF1">
    <property type="entry name" value="POLY-BETA-1,6-N-ACETYL-D-GLUCOSAMINE SYNTHASE"/>
    <property type="match status" value="1"/>
</dbReference>
<name>A0A9D9HUD7_9BACT</name>
<sequence>MDTTIYTTDTIIAGILILALVCQLYYYFRYINGSLRVNRRNKKGKQPISEAQPGVSVIICARNEEDNLRNYLSSILEQDYPTFEVIVINDESSDETPIVLDRYARLYKNLHITFVPTGARIQSSKKLGLTLGVKAAKYDYLLFTDADCRPETPHWISSIMQHYTPGTEIVLGYGAYFREKGLLNRLIQYDTFFNGLLFLGMAAAGKPYMGVGRNLSYTKGLFERNKGFSGSLQLRSGDDDLFVNKTATSSNTQIAIGEESVTWSEPKHTWREWLQQKRRHLYVSPYYSSASKLRIGAESFSRGLFYIAVIVLLIVGTPYFKLGAAAALLLRYLIQLCIVNSSTSLYKQQKFGLGILFYDIFLPLVNLYVLLGRNTKKSRRQHW</sequence>
<evidence type="ECO:0000259" key="5">
    <source>
        <dbReference type="Pfam" id="PF00535"/>
    </source>
</evidence>
<organism evidence="6 7">
    <name type="scientific">Candidatus Gallipaludibacter merdavium</name>
    <dbReference type="NCBI Taxonomy" id="2840839"/>
    <lineage>
        <taxon>Bacteria</taxon>
        <taxon>Pseudomonadati</taxon>
        <taxon>Bacteroidota</taxon>
        <taxon>Bacteroidia</taxon>
        <taxon>Bacteroidales</taxon>
        <taxon>Candidatus Gallipaludibacter</taxon>
    </lineage>
</organism>
<feature type="domain" description="Glycosyltransferase 2-like" evidence="5">
    <location>
        <begin position="56"/>
        <end position="182"/>
    </location>
</feature>
<evidence type="ECO:0000256" key="2">
    <source>
        <dbReference type="ARBA" id="ARBA00022676"/>
    </source>
</evidence>
<dbReference type="Pfam" id="PF00535">
    <property type="entry name" value="Glycos_transf_2"/>
    <property type="match status" value="1"/>
</dbReference>
<dbReference type="SUPFAM" id="SSF53448">
    <property type="entry name" value="Nucleotide-diphospho-sugar transferases"/>
    <property type="match status" value="1"/>
</dbReference>
<dbReference type="PANTHER" id="PTHR43630">
    <property type="entry name" value="POLY-BETA-1,6-N-ACETYL-D-GLUCOSAMINE SYNTHASE"/>
    <property type="match status" value="1"/>
</dbReference>
<evidence type="ECO:0000313" key="7">
    <source>
        <dbReference type="Proteomes" id="UP000823641"/>
    </source>
</evidence>